<dbReference type="AlphaFoldDB" id="A0A3M7RS61"/>
<feature type="compositionally biased region" description="Polar residues" evidence="3">
    <location>
        <begin position="84"/>
        <end position="108"/>
    </location>
</feature>
<feature type="region of interest" description="Disordered" evidence="3">
    <location>
        <begin position="84"/>
        <end position="114"/>
    </location>
</feature>
<evidence type="ECO:0000256" key="1">
    <source>
        <dbReference type="ARBA" id="ARBA00004496"/>
    </source>
</evidence>
<dbReference type="SUPFAM" id="SSF54695">
    <property type="entry name" value="POZ domain"/>
    <property type="match status" value="1"/>
</dbReference>
<keyword evidence="2" id="KW-0963">Cytoplasm</keyword>
<dbReference type="InterPro" id="IPR039886">
    <property type="entry name" value="BTBD10/KCTD20"/>
</dbReference>
<dbReference type="InterPro" id="IPR011333">
    <property type="entry name" value="SKP1/BTB/POZ_sf"/>
</dbReference>
<feature type="domain" description="BTBD10/KCTD20 BTB/POZ" evidence="4">
    <location>
        <begin position="124"/>
        <end position="225"/>
    </location>
</feature>
<accession>A0A3M7RS61</accession>
<gene>
    <name evidence="5" type="ORF">BpHYR1_019094</name>
</gene>
<evidence type="ECO:0000256" key="3">
    <source>
        <dbReference type="SAM" id="MobiDB-lite"/>
    </source>
</evidence>
<dbReference type="Proteomes" id="UP000276133">
    <property type="component" value="Unassembled WGS sequence"/>
</dbReference>
<name>A0A3M7RS61_BRAPC</name>
<reference evidence="5 6" key="1">
    <citation type="journal article" date="2018" name="Sci. Rep.">
        <title>Genomic signatures of local adaptation to the degree of environmental predictability in rotifers.</title>
        <authorList>
            <person name="Franch-Gras L."/>
            <person name="Hahn C."/>
            <person name="Garcia-Roger E.M."/>
            <person name="Carmona M.J."/>
            <person name="Serra M."/>
            <person name="Gomez A."/>
        </authorList>
    </citation>
    <scope>NUCLEOTIDE SEQUENCE [LARGE SCALE GENOMIC DNA]</scope>
    <source>
        <strain evidence="5">HYR1</strain>
    </source>
</reference>
<evidence type="ECO:0000259" key="4">
    <source>
        <dbReference type="Pfam" id="PF16017"/>
    </source>
</evidence>
<dbReference type="GO" id="GO:0042327">
    <property type="term" value="P:positive regulation of phosphorylation"/>
    <property type="evidence" value="ECO:0007669"/>
    <property type="project" value="TreeGrafter"/>
</dbReference>
<dbReference type="Gene3D" id="3.30.710.10">
    <property type="entry name" value="Potassium Channel Kv1.1, Chain A"/>
    <property type="match status" value="1"/>
</dbReference>
<dbReference type="Pfam" id="PF16017">
    <property type="entry name" value="BTB_3"/>
    <property type="match status" value="1"/>
</dbReference>
<dbReference type="EMBL" id="REGN01002764">
    <property type="protein sequence ID" value="RNA26309.1"/>
    <property type="molecule type" value="Genomic_DNA"/>
</dbReference>
<protein>
    <submittedName>
        <fullName evidence="5">BTB POZ domain-containing 10</fullName>
    </submittedName>
</protein>
<comment type="subcellular location">
    <subcellularLocation>
        <location evidence="1">Cytoplasm</location>
    </subcellularLocation>
</comment>
<dbReference type="InterPro" id="IPR039885">
    <property type="entry name" value="BTBD10/KCTD20_BTB/POZ"/>
</dbReference>
<dbReference type="PANTHER" id="PTHR21637:SF0">
    <property type="entry name" value="AT10158P"/>
    <property type="match status" value="1"/>
</dbReference>
<sequence length="474" mass="54831">MEDDGKLDQDMISRINESDEANNIYRRTYDHYQTTDESDNDINRQDKVEIRISKKCKRPSALKSQNFFLNGYSLEGKHHGILKTSESTTPADKRSQSPNDLDTNSSVTKNHRSIEINSSGSNTITLVVDETKFVVDSEMFKQYPNTMLGRMFSTKLENKPNENGEYSVAYGISSTIFKAILDYYKHGVIKCPQNCSIQELKDACDYLLIPFDGNTVRSHDLRGLLNEEFFNPRLSNEGARQRFEFYLEKFLFPLLVECAERGNRECHIVILSEDDVIEWDDQYPPNFIDQEQTQAIYNSNMYRFFKYIENRDIAKEVLKERGLKKVRLGIEGYPSCKEKVKLRAGNKFEVIYNYIQRPFLLMSWEKEKSRHVDFQCVQSKSVTNLSDINADESRLDNLVLTPAFVSNNPNDPLIFNFNQPLSNLHHTELSPQTTYSPNNFHAFSNLNIHSPVPLSISPRNQTNQINENMPALKD</sequence>
<evidence type="ECO:0000313" key="5">
    <source>
        <dbReference type="EMBL" id="RNA26309.1"/>
    </source>
</evidence>
<dbReference type="STRING" id="10195.A0A3M7RS61"/>
<dbReference type="OrthoDB" id="10034757at2759"/>
<organism evidence="5 6">
    <name type="scientific">Brachionus plicatilis</name>
    <name type="common">Marine rotifer</name>
    <name type="synonym">Brachionus muelleri</name>
    <dbReference type="NCBI Taxonomy" id="10195"/>
    <lineage>
        <taxon>Eukaryota</taxon>
        <taxon>Metazoa</taxon>
        <taxon>Spiralia</taxon>
        <taxon>Gnathifera</taxon>
        <taxon>Rotifera</taxon>
        <taxon>Eurotatoria</taxon>
        <taxon>Monogononta</taxon>
        <taxon>Pseudotrocha</taxon>
        <taxon>Ploima</taxon>
        <taxon>Brachionidae</taxon>
        <taxon>Brachionus</taxon>
    </lineage>
</organism>
<comment type="caution">
    <text evidence="5">The sequence shown here is derived from an EMBL/GenBank/DDBJ whole genome shotgun (WGS) entry which is preliminary data.</text>
</comment>
<dbReference type="GO" id="GO:0005737">
    <property type="term" value="C:cytoplasm"/>
    <property type="evidence" value="ECO:0007669"/>
    <property type="project" value="UniProtKB-SubCell"/>
</dbReference>
<proteinExistence type="predicted"/>
<keyword evidence="6" id="KW-1185">Reference proteome</keyword>
<dbReference type="PANTHER" id="PTHR21637">
    <property type="entry name" value="BTB/POZ DOMAIN-CONTAINING PROTEIN 10-RELATED"/>
    <property type="match status" value="1"/>
</dbReference>
<evidence type="ECO:0000313" key="6">
    <source>
        <dbReference type="Proteomes" id="UP000276133"/>
    </source>
</evidence>
<evidence type="ECO:0000256" key="2">
    <source>
        <dbReference type="ARBA" id="ARBA00022490"/>
    </source>
</evidence>